<accession>A0A165PUA4</accession>
<dbReference type="Proteomes" id="UP000077266">
    <property type="component" value="Unassembled WGS sequence"/>
</dbReference>
<organism evidence="2 3">
    <name type="scientific">Exidia glandulosa HHB12029</name>
    <dbReference type="NCBI Taxonomy" id="1314781"/>
    <lineage>
        <taxon>Eukaryota</taxon>
        <taxon>Fungi</taxon>
        <taxon>Dikarya</taxon>
        <taxon>Basidiomycota</taxon>
        <taxon>Agaricomycotina</taxon>
        <taxon>Agaricomycetes</taxon>
        <taxon>Auriculariales</taxon>
        <taxon>Exidiaceae</taxon>
        <taxon>Exidia</taxon>
    </lineage>
</organism>
<proteinExistence type="predicted"/>
<evidence type="ECO:0000313" key="2">
    <source>
        <dbReference type="EMBL" id="KZW02677.1"/>
    </source>
</evidence>
<dbReference type="AlphaFoldDB" id="A0A165PUA4"/>
<keyword evidence="1" id="KW-0175">Coiled coil</keyword>
<evidence type="ECO:0000313" key="3">
    <source>
        <dbReference type="Proteomes" id="UP000077266"/>
    </source>
</evidence>
<evidence type="ECO:0008006" key="4">
    <source>
        <dbReference type="Google" id="ProtNLM"/>
    </source>
</evidence>
<reference evidence="2 3" key="1">
    <citation type="journal article" date="2016" name="Mol. Biol. Evol.">
        <title>Comparative Genomics of Early-Diverging Mushroom-Forming Fungi Provides Insights into the Origins of Lignocellulose Decay Capabilities.</title>
        <authorList>
            <person name="Nagy L.G."/>
            <person name="Riley R."/>
            <person name="Tritt A."/>
            <person name="Adam C."/>
            <person name="Daum C."/>
            <person name="Floudas D."/>
            <person name="Sun H."/>
            <person name="Yadav J.S."/>
            <person name="Pangilinan J."/>
            <person name="Larsson K.H."/>
            <person name="Matsuura K."/>
            <person name="Barry K."/>
            <person name="Labutti K."/>
            <person name="Kuo R."/>
            <person name="Ohm R.A."/>
            <person name="Bhattacharya S.S."/>
            <person name="Shirouzu T."/>
            <person name="Yoshinaga Y."/>
            <person name="Martin F.M."/>
            <person name="Grigoriev I.V."/>
            <person name="Hibbett D.S."/>
        </authorList>
    </citation>
    <scope>NUCLEOTIDE SEQUENCE [LARGE SCALE GENOMIC DNA]</scope>
    <source>
        <strain evidence="2 3">HHB12029</strain>
    </source>
</reference>
<protein>
    <recommendedName>
        <fullName evidence="4">F-box domain-containing protein</fullName>
    </recommendedName>
</protein>
<feature type="coiled-coil region" evidence="1">
    <location>
        <begin position="34"/>
        <end position="61"/>
    </location>
</feature>
<dbReference type="InParanoid" id="A0A165PUA4"/>
<evidence type="ECO:0000256" key="1">
    <source>
        <dbReference type="SAM" id="Coils"/>
    </source>
</evidence>
<dbReference type="EMBL" id="KV425887">
    <property type="protein sequence ID" value="KZW02677.1"/>
    <property type="molecule type" value="Genomic_DNA"/>
</dbReference>
<sequence>MATPQNDVHAMRTRSDGLVIATLEQHVADLQVAHGEAKKNLESAKTAFEDLDAELAVALAKRDSFREFLVKSSLSRRLPTLPAEVLSNCFEQFCWEGNPFQANLGPEVQPDMRIANAPFTVAAVCKRWRTLALATSSLWCYMALPEPPEEETPAATAYTAYVLTIIERSKTFPLSIVIDWTALEDMEDRHDCTTILDAIGSQAHRWVRFQMNINISSAGPDMDWMNMFRSPTPKLRTMNCYARGQGELAVDWRNPYPRYLPVTPKLEGLRMSWFPLIPSGPLPLYESSSAHLFPGNTCFRSEKPF</sequence>
<dbReference type="OrthoDB" id="3063971at2759"/>
<name>A0A165PUA4_EXIGL</name>
<keyword evidence="3" id="KW-1185">Reference proteome</keyword>
<gene>
    <name evidence="2" type="ORF">EXIGLDRAFT_744510</name>
</gene>